<organism evidence="1">
    <name type="scientific">Tanacetum cinerariifolium</name>
    <name type="common">Dalmatian daisy</name>
    <name type="synonym">Chrysanthemum cinerariifolium</name>
    <dbReference type="NCBI Taxonomy" id="118510"/>
    <lineage>
        <taxon>Eukaryota</taxon>
        <taxon>Viridiplantae</taxon>
        <taxon>Streptophyta</taxon>
        <taxon>Embryophyta</taxon>
        <taxon>Tracheophyta</taxon>
        <taxon>Spermatophyta</taxon>
        <taxon>Magnoliopsida</taxon>
        <taxon>eudicotyledons</taxon>
        <taxon>Gunneridae</taxon>
        <taxon>Pentapetalae</taxon>
        <taxon>asterids</taxon>
        <taxon>campanulids</taxon>
        <taxon>Asterales</taxon>
        <taxon>Asteraceae</taxon>
        <taxon>Asteroideae</taxon>
        <taxon>Anthemideae</taxon>
        <taxon>Anthemidinae</taxon>
        <taxon>Tanacetum</taxon>
    </lineage>
</organism>
<sequence>MLLAKKDEARVILSNEQNDFLLANVVQMEELEELSANICMMARIQPANNESDEGPSYDSAFISDVQTPSTSYMNPLFSNSNHEQTYHEQPKIIKAKIIDDQINSDIIFDDPNVEVNSGSVEHDKNAHDSHDIKLEQLARNAYKEVEDQQCSNLYNSG</sequence>
<dbReference type="EMBL" id="BKCJ010008030">
    <property type="protein sequence ID" value="GEU80197.1"/>
    <property type="molecule type" value="Genomic_DNA"/>
</dbReference>
<dbReference type="AlphaFoldDB" id="A0A6L2N425"/>
<name>A0A6L2N425_TANCI</name>
<proteinExistence type="predicted"/>
<evidence type="ECO:0000313" key="1">
    <source>
        <dbReference type="EMBL" id="GEU80197.1"/>
    </source>
</evidence>
<reference evidence="1" key="1">
    <citation type="journal article" date="2019" name="Sci. Rep.">
        <title>Draft genome of Tanacetum cinerariifolium, the natural source of mosquito coil.</title>
        <authorList>
            <person name="Yamashiro T."/>
            <person name="Shiraishi A."/>
            <person name="Satake H."/>
            <person name="Nakayama K."/>
        </authorList>
    </citation>
    <scope>NUCLEOTIDE SEQUENCE</scope>
</reference>
<protein>
    <submittedName>
        <fullName evidence="1">Retrovirus-related Pol polyprotein from transposon TNT 1-94</fullName>
    </submittedName>
</protein>
<accession>A0A6L2N425</accession>
<comment type="caution">
    <text evidence="1">The sequence shown here is derived from an EMBL/GenBank/DDBJ whole genome shotgun (WGS) entry which is preliminary data.</text>
</comment>
<gene>
    <name evidence="1" type="ORF">Tci_052175</name>
</gene>